<evidence type="ECO:0000256" key="1">
    <source>
        <dbReference type="ARBA" id="ARBA00023002"/>
    </source>
</evidence>
<dbReference type="EMBL" id="AP027151">
    <property type="protein sequence ID" value="BDV43458.1"/>
    <property type="molecule type" value="Genomic_DNA"/>
</dbReference>
<evidence type="ECO:0000313" key="3">
    <source>
        <dbReference type="EMBL" id="BDV43458.1"/>
    </source>
</evidence>
<dbReference type="InterPro" id="IPR051457">
    <property type="entry name" value="2-oxoacid:Fd_oxidoreductase"/>
</dbReference>
<evidence type="ECO:0000259" key="2">
    <source>
        <dbReference type="Pfam" id="PF02775"/>
    </source>
</evidence>
<dbReference type="Proteomes" id="UP001317705">
    <property type="component" value="Chromosome"/>
</dbReference>
<evidence type="ECO:0000313" key="4">
    <source>
        <dbReference type="Proteomes" id="UP001317705"/>
    </source>
</evidence>
<accession>A0ABM8EM06</accession>
<gene>
    <name evidence="3" type="primary">vorB</name>
    <name evidence="3" type="ORF">GURASL_23810</name>
</gene>
<protein>
    <submittedName>
        <fullName evidence="3">MFS transporter</fullName>
    </submittedName>
</protein>
<keyword evidence="4" id="KW-1185">Reference proteome</keyword>
<dbReference type="InterPro" id="IPR011766">
    <property type="entry name" value="TPP_enzyme_TPP-bd"/>
</dbReference>
<dbReference type="PANTHER" id="PTHR48084:SF3">
    <property type="entry name" value="SUBUNIT OF PYRUVATE:FLAVODOXIN OXIDOREDUCTASE"/>
    <property type="match status" value="1"/>
</dbReference>
<dbReference type="CDD" id="cd03375">
    <property type="entry name" value="TPP_OGFOR"/>
    <property type="match status" value="1"/>
</dbReference>
<reference evidence="3 4" key="1">
    <citation type="submission" date="2022-12" db="EMBL/GenBank/DDBJ databases">
        <title>Polyphasic characterization of Geotalea uranireducens NIT-SL11 newly isolated from a complex of sewage sludge and microbially reduced graphene oxide.</title>
        <authorList>
            <person name="Xie L."/>
            <person name="Yoshida N."/>
            <person name="Meng L."/>
        </authorList>
    </citation>
    <scope>NUCLEOTIDE SEQUENCE [LARGE SCALE GENOMIC DNA]</scope>
    <source>
        <strain evidence="3 4">NIT-SL11</strain>
    </source>
</reference>
<feature type="domain" description="Thiamine pyrophosphate enzyme TPP-binding" evidence="2">
    <location>
        <begin position="68"/>
        <end position="213"/>
    </location>
</feature>
<proteinExistence type="predicted"/>
<dbReference type="SUPFAM" id="SSF52518">
    <property type="entry name" value="Thiamin diphosphate-binding fold (THDP-binding)"/>
    <property type="match status" value="1"/>
</dbReference>
<dbReference type="PANTHER" id="PTHR48084">
    <property type="entry name" value="2-OXOGLUTARATE OXIDOREDUCTASE SUBUNIT KORB-RELATED"/>
    <property type="match status" value="1"/>
</dbReference>
<keyword evidence="1" id="KW-0560">Oxidoreductase</keyword>
<organism evidence="3 4">
    <name type="scientific">Geotalea uraniireducens</name>
    <dbReference type="NCBI Taxonomy" id="351604"/>
    <lineage>
        <taxon>Bacteria</taxon>
        <taxon>Pseudomonadati</taxon>
        <taxon>Thermodesulfobacteriota</taxon>
        <taxon>Desulfuromonadia</taxon>
        <taxon>Geobacterales</taxon>
        <taxon>Geobacteraceae</taxon>
        <taxon>Geotalea</taxon>
    </lineage>
</organism>
<sequence>MRGFAMQQVFKRPVSLKDIQTHFCPGCHHGTFHRLVAEALDEFGVQGRTIGVASVGCSVFLYGYFDIDVVEAPHGRAPAVATGVKRARPDTFVFTYQGDGDLAAIGTSEIIHAANRGEDLTVIFVNNTTYGMTGGQMAPTTLVGQKTSTSPYGRNRTKDGAPIRMAELLAQLEGVAFSARVAVNNPKNLLEAKKQIKKAFRYQVEGKGFSFIEALSACPTNWGMDALTANERVGSEMIDYFPLGVYKDVADGGRR</sequence>
<dbReference type="Pfam" id="PF02775">
    <property type="entry name" value="TPP_enzyme_C"/>
    <property type="match status" value="1"/>
</dbReference>
<name>A0ABM8EM06_9BACT</name>
<dbReference type="InterPro" id="IPR029061">
    <property type="entry name" value="THDP-binding"/>
</dbReference>
<dbReference type="Gene3D" id="3.40.50.970">
    <property type="match status" value="1"/>
</dbReference>